<reference evidence="2" key="2">
    <citation type="submission" date="2020-09" db="EMBL/GenBank/DDBJ databases">
        <authorList>
            <person name="Sun Q."/>
            <person name="Ohkuma M."/>
        </authorList>
    </citation>
    <scope>NUCLEOTIDE SEQUENCE</scope>
    <source>
        <strain evidence="2">JCM 17820</strain>
    </source>
</reference>
<organism evidence="2 3">
    <name type="scientific">Haloarcula pellucida</name>
    <dbReference type="NCBI Taxonomy" id="1427151"/>
    <lineage>
        <taxon>Archaea</taxon>
        <taxon>Methanobacteriati</taxon>
        <taxon>Methanobacteriota</taxon>
        <taxon>Stenosarchaea group</taxon>
        <taxon>Halobacteria</taxon>
        <taxon>Halobacteriales</taxon>
        <taxon>Haloarculaceae</taxon>
        <taxon>Haloarcula</taxon>
    </lineage>
</organism>
<proteinExistence type="predicted"/>
<keyword evidence="1" id="KW-0472">Membrane</keyword>
<evidence type="ECO:0000256" key="1">
    <source>
        <dbReference type="SAM" id="Phobius"/>
    </source>
</evidence>
<feature type="transmembrane region" description="Helical" evidence="1">
    <location>
        <begin position="66"/>
        <end position="87"/>
    </location>
</feature>
<feature type="transmembrane region" description="Helical" evidence="1">
    <location>
        <begin position="42"/>
        <end position="60"/>
    </location>
</feature>
<gene>
    <name evidence="2" type="ORF">GCM10009030_21840</name>
</gene>
<dbReference type="Proteomes" id="UP000605784">
    <property type="component" value="Unassembled WGS sequence"/>
</dbReference>
<keyword evidence="1" id="KW-1133">Transmembrane helix</keyword>
<evidence type="ECO:0000313" key="2">
    <source>
        <dbReference type="EMBL" id="GGN94953.1"/>
    </source>
</evidence>
<accession>A0A830GNF2</accession>
<reference evidence="2" key="1">
    <citation type="journal article" date="2014" name="Int. J. Syst. Evol. Microbiol.">
        <title>Complete genome sequence of Corynebacterium casei LMG S-19264T (=DSM 44701T), isolated from a smear-ripened cheese.</title>
        <authorList>
            <consortium name="US DOE Joint Genome Institute (JGI-PGF)"/>
            <person name="Walter F."/>
            <person name="Albersmeier A."/>
            <person name="Kalinowski J."/>
            <person name="Ruckert C."/>
        </authorList>
    </citation>
    <scope>NUCLEOTIDE SEQUENCE</scope>
    <source>
        <strain evidence="2">JCM 17820</strain>
    </source>
</reference>
<dbReference type="RefSeq" id="WP_188997406.1">
    <property type="nucleotide sequence ID" value="NZ_BMOU01000003.1"/>
</dbReference>
<sequence>MFLVLGYAIREQKVPSRVFEIEFVPHRTVITGEKGQQREEKIIGNLLIHWGIISFLFVVINEAIDQVVVLIQILVVVAGLDGLRAILKIRLTAE</sequence>
<dbReference type="AlphaFoldDB" id="A0A830GNF2"/>
<dbReference type="EMBL" id="BMOU01000003">
    <property type="protein sequence ID" value="GGN94953.1"/>
    <property type="molecule type" value="Genomic_DNA"/>
</dbReference>
<evidence type="ECO:0000313" key="3">
    <source>
        <dbReference type="Proteomes" id="UP000605784"/>
    </source>
</evidence>
<keyword evidence="1" id="KW-0812">Transmembrane</keyword>
<protein>
    <submittedName>
        <fullName evidence="2">Uncharacterized protein</fullName>
    </submittedName>
</protein>
<comment type="caution">
    <text evidence="2">The sequence shown here is derived from an EMBL/GenBank/DDBJ whole genome shotgun (WGS) entry which is preliminary data.</text>
</comment>
<name>A0A830GNF2_9EURY</name>
<keyword evidence="3" id="KW-1185">Reference proteome</keyword>